<feature type="domain" description="Core-binding (CB)" evidence="7">
    <location>
        <begin position="61"/>
        <end position="139"/>
    </location>
</feature>
<proteinExistence type="inferred from homology"/>
<sequence>MAKSTPGLRKKGQIWHIDKTVAGIKLRESTGETELEAAERYLAKRIQEIRSVVVYGERRDRIFDEAAARFTEENEHKRSLDRDIDTLRAVMPYIGDLALKKIHSASLDRYIRDRKANGISAGTLKRDMAVLRRVFNLCVAMWRDEQGRPWLDTAPLLPSIQGAKRKPRPISVAEQERLIKSMPPYLADMVLFALHTGLRDQEICGLKWEHEAKISGTDESVFIVTEERAKNSHERIVPLNAVARSIVDRYRGQSEYVFHLKGNRLERMNNRAWRKAREAVNLADVRVHDLRHTFGMRLRAAGVSLEDRQDLLGHHAGHITTHYSKAEIARLIECVELLCDGKQQPELTLIRAA</sequence>
<dbReference type="InterPro" id="IPR044068">
    <property type="entry name" value="CB"/>
</dbReference>
<dbReference type="InterPro" id="IPR011010">
    <property type="entry name" value="DNA_brk_join_enz"/>
</dbReference>
<dbReference type="Gene3D" id="1.10.443.10">
    <property type="entry name" value="Intergrase catalytic core"/>
    <property type="match status" value="1"/>
</dbReference>
<dbReference type="EMBL" id="CP113517">
    <property type="protein sequence ID" value="WAR44580.1"/>
    <property type="molecule type" value="Genomic_DNA"/>
</dbReference>
<dbReference type="InterPro" id="IPR050090">
    <property type="entry name" value="Tyrosine_recombinase_XerCD"/>
</dbReference>
<name>A0ABY7GH47_9GAMM</name>
<dbReference type="InterPro" id="IPR024457">
    <property type="entry name" value="Putative_integrase_N"/>
</dbReference>
<dbReference type="Pfam" id="PF00589">
    <property type="entry name" value="Phage_integrase"/>
    <property type="match status" value="1"/>
</dbReference>
<dbReference type="CDD" id="cd00796">
    <property type="entry name" value="INT_Rci_Hp1_C"/>
    <property type="match status" value="1"/>
</dbReference>
<protein>
    <submittedName>
        <fullName evidence="8">Tyrosine-type recombinase/integrase</fullName>
    </submittedName>
</protein>
<feature type="domain" description="Tyr recombinase" evidence="6">
    <location>
        <begin position="165"/>
        <end position="336"/>
    </location>
</feature>
<dbReference type="InterPro" id="IPR010998">
    <property type="entry name" value="Integrase_recombinase_N"/>
</dbReference>
<dbReference type="Pfam" id="PF12834">
    <property type="entry name" value="Phage_int_SAM_2"/>
    <property type="match status" value="1"/>
</dbReference>
<evidence type="ECO:0000313" key="8">
    <source>
        <dbReference type="EMBL" id="WAR44580.1"/>
    </source>
</evidence>
<dbReference type="PROSITE" id="PS51898">
    <property type="entry name" value="TYR_RECOMBINASE"/>
    <property type="match status" value="1"/>
</dbReference>
<keyword evidence="3 5" id="KW-0238">DNA-binding</keyword>
<reference evidence="8" key="1">
    <citation type="submission" date="2022-11" db="EMBL/GenBank/DDBJ databases">
        <title>Methylomonas rapida sp. nov., Carotenoid-Producing Obligate Methanotrophs with High Growth Characteristics and Biotechnological Potential.</title>
        <authorList>
            <person name="Tikhonova E.N."/>
            <person name="Suleimanov R.Z."/>
            <person name="Miroshnikov K."/>
            <person name="Oshkin I.Y."/>
            <person name="Belova S.E."/>
            <person name="Danilova O.V."/>
            <person name="Ashikhmin A."/>
            <person name="Konopkin A."/>
            <person name="But S.Y."/>
            <person name="Khmelenina V.N."/>
            <person name="Kuznetsov N."/>
            <person name="Pimenov N.V."/>
            <person name="Dedysh S.N."/>
        </authorList>
    </citation>
    <scope>NUCLEOTIDE SEQUENCE</scope>
    <source>
        <strain evidence="8">MP1</strain>
    </source>
</reference>
<evidence type="ECO:0000259" key="7">
    <source>
        <dbReference type="PROSITE" id="PS51900"/>
    </source>
</evidence>
<keyword evidence="9" id="KW-1185">Reference proteome</keyword>
<dbReference type="PANTHER" id="PTHR30349">
    <property type="entry name" value="PHAGE INTEGRASE-RELATED"/>
    <property type="match status" value="1"/>
</dbReference>
<dbReference type="InterPro" id="IPR013762">
    <property type="entry name" value="Integrase-like_cat_sf"/>
</dbReference>
<evidence type="ECO:0000256" key="3">
    <source>
        <dbReference type="ARBA" id="ARBA00023125"/>
    </source>
</evidence>
<keyword evidence="4" id="KW-0233">DNA recombination</keyword>
<evidence type="ECO:0000313" key="9">
    <source>
        <dbReference type="Proteomes" id="UP001162780"/>
    </source>
</evidence>
<dbReference type="InterPro" id="IPR002104">
    <property type="entry name" value="Integrase_catalytic"/>
</dbReference>
<evidence type="ECO:0000256" key="1">
    <source>
        <dbReference type="ARBA" id="ARBA00008857"/>
    </source>
</evidence>
<dbReference type="Gene3D" id="1.10.150.130">
    <property type="match status" value="1"/>
</dbReference>
<dbReference type="PANTHER" id="PTHR30349:SF64">
    <property type="entry name" value="PROPHAGE INTEGRASE INTD-RELATED"/>
    <property type="match status" value="1"/>
</dbReference>
<evidence type="ECO:0000256" key="2">
    <source>
        <dbReference type="ARBA" id="ARBA00022908"/>
    </source>
</evidence>
<accession>A0ABY7GH47</accession>
<keyword evidence="2" id="KW-0229">DNA integration</keyword>
<dbReference type="SUPFAM" id="SSF56349">
    <property type="entry name" value="DNA breaking-rejoining enzymes"/>
    <property type="match status" value="1"/>
</dbReference>
<dbReference type="PROSITE" id="PS51900">
    <property type="entry name" value="CB"/>
    <property type="match status" value="1"/>
</dbReference>
<evidence type="ECO:0000256" key="5">
    <source>
        <dbReference type="PROSITE-ProRule" id="PRU01248"/>
    </source>
</evidence>
<evidence type="ECO:0000259" key="6">
    <source>
        <dbReference type="PROSITE" id="PS51898"/>
    </source>
</evidence>
<dbReference type="Proteomes" id="UP001162780">
    <property type="component" value="Chromosome"/>
</dbReference>
<dbReference type="RefSeq" id="WP_255189555.1">
    <property type="nucleotide sequence ID" value="NZ_CP113517.1"/>
</dbReference>
<evidence type="ECO:0000256" key="4">
    <source>
        <dbReference type="ARBA" id="ARBA00023172"/>
    </source>
</evidence>
<gene>
    <name evidence="8" type="ORF">NM686_019875</name>
</gene>
<comment type="similarity">
    <text evidence="1">Belongs to the 'phage' integrase family.</text>
</comment>
<organism evidence="8 9">
    <name type="scientific">Methylomonas rapida</name>
    <dbReference type="NCBI Taxonomy" id="2963939"/>
    <lineage>
        <taxon>Bacteria</taxon>
        <taxon>Pseudomonadati</taxon>
        <taxon>Pseudomonadota</taxon>
        <taxon>Gammaproteobacteria</taxon>
        <taxon>Methylococcales</taxon>
        <taxon>Methylococcaceae</taxon>
        <taxon>Methylomonas</taxon>
    </lineage>
</organism>